<dbReference type="AlphaFoldDB" id="A0A2G6MT16"/>
<evidence type="ECO:0000313" key="4">
    <source>
        <dbReference type="Proteomes" id="UP000231203"/>
    </source>
</evidence>
<keyword evidence="2" id="KW-0472">Membrane</keyword>
<name>A0A2G6MT16_9BACT</name>
<feature type="region of interest" description="Disordered" evidence="1">
    <location>
        <begin position="51"/>
        <end position="92"/>
    </location>
</feature>
<protein>
    <submittedName>
        <fullName evidence="3">Uncharacterized protein</fullName>
    </submittedName>
</protein>
<organism evidence="3 4">
    <name type="scientific">Desulfobacter postgatei</name>
    <dbReference type="NCBI Taxonomy" id="2293"/>
    <lineage>
        <taxon>Bacteria</taxon>
        <taxon>Pseudomonadati</taxon>
        <taxon>Thermodesulfobacteriota</taxon>
        <taxon>Desulfobacteria</taxon>
        <taxon>Desulfobacterales</taxon>
        <taxon>Desulfobacteraceae</taxon>
        <taxon>Desulfobacter</taxon>
    </lineage>
</organism>
<feature type="region of interest" description="Disordered" evidence="1">
    <location>
        <begin position="130"/>
        <end position="165"/>
    </location>
</feature>
<gene>
    <name evidence="3" type="ORF">CSA25_03735</name>
</gene>
<keyword evidence="2" id="KW-0812">Transmembrane</keyword>
<sequence>MDFGDIISFILFLIFIAAPFLNRKKAKNTQTSDKPKQSVFSVLGKMRQSLKEAAREMETQAEQARKKEASGQNKHPRELHESPFGQAGQDAAAQTFWDQIDDREDVDFYSGGPEAQVLEPIEPVHEKSLLASPKKEPRKKSAKIPKTRLSKPVPRTSFGHDTMQPSYPVSCPKRFLARSLQKAVIWSEILGKPVALRD</sequence>
<evidence type="ECO:0000256" key="2">
    <source>
        <dbReference type="SAM" id="Phobius"/>
    </source>
</evidence>
<feature type="compositionally biased region" description="Basic residues" evidence="1">
    <location>
        <begin position="136"/>
        <end position="149"/>
    </location>
</feature>
<proteinExistence type="predicted"/>
<keyword evidence="2" id="KW-1133">Transmembrane helix</keyword>
<comment type="caution">
    <text evidence="3">The sequence shown here is derived from an EMBL/GenBank/DDBJ whole genome shotgun (WGS) entry which is preliminary data.</text>
</comment>
<evidence type="ECO:0000313" key="3">
    <source>
        <dbReference type="EMBL" id="PIE62739.1"/>
    </source>
</evidence>
<reference evidence="3 4" key="1">
    <citation type="submission" date="2017-10" db="EMBL/GenBank/DDBJ databases">
        <title>Novel microbial diversity and functional potential in the marine mammal oral microbiome.</title>
        <authorList>
            <person name="Dudek N.K."/>
            <person name="Sun C.L."/>
            <person name="Burstein D."/>
            <person name="Kantor R.S."/>
            <person name="Aliaga Goltsman D.S."/>
            <person name="Bik E.M."/>
            <person name="Thomas B.C."/>
            <person name="Banfield J.F."/>
            <person name="Relman D.A."/>
        </authorList>
    </citation>
    <scope>NUCLEOTIDE SEQUENCE [LARGE SCALE GENOMIC DNA]</scope>
    <source>
        <strain evidence="3">DOLJORAL78_47_202</strain>
    </source>
</reference>
<dbReference type="EMBL" id="PDTI01000031">
    <property type="protein sequence ID" value="PIE62739.1"/>
    <property type="molecule type" value="Genomic_DNA"/>
</dbReference>
<feature type="compositionally biased region" description="Basic and acidic residues" evidence="1">
    <location>
        <begin position="51"/>
        <end position="81"/>
    </location>
</feature>
<evidence type="ECO:0000256" key="1">
    <source>
        <dbReference type="SAM" id="MobiDB-lite"/>
    </source>
</evidence>
<feature type="transmembrane region" description="Helical" evidence="2">
    <location>
        <begin position="6"/>
        <end position="22"/>
    </location>
</feature>
<accession>A0A2G6MT16</accession>
<dbReference type="Proteomes" id="UP000231203">
    <property type="component" value="Unassembled WGS sequence"/>
</dbReference>